<dbReference type="SUPFAM" id="SSF82693">
    <property type="entry name" value="Multidrug efflux transporter AcrB pore domain, PN1, PN2, PC1 and PC2 subdomains"/>
    <property type="match status" value="3"/>
</dbReference>
<feature type="transmembrane region" description="Helical" evidence="1">
    <location>
        <begin position="1054"/>
        <end position="1080"/>
    </location>
</feature>
<dbReference type="InterPro" id="IPR027463">
    <property type="entry name" value="AcrB_DN_DC_subdom"/>
</dbReference>
<feature type="transmembrane region" description="Helical" evidence="1">
    <location>
        <begin position="461"/>
        <end position="486"/>
    </location>
</feature>
<evidence type="ECO:0000313" key="2">
    <source>
        <dbReference type="EMBL" id="GEM49972.1"/>
    </source>
</evidence>
<feature type="transmembrane region" description="Helical" evidence="1">
    <location>
        <begin position="952"/>
        <end position="972"/>
    </location>
</feature>
<feature type="transmembrane region" description="Helical" evidence="1">
    <location>
        <begin position="515"/>
        <end position="533"/>
    </location>
</feature>
<dbReference type="PRINTS" id="PR00702">
    <property type="entry name" value="ACRIFLAVINRP"/>
</dbReference>
<dbReference type="SUPFAM" id="SSF82866">
    <property type="entry name" value="Multidrug efflux transporter AcrB transmembrane domain"/>
    <property type="match status" value="2"/>
</dbReference>
<organism evidence="2 3">
    <name type="scientific">Deinococcus cellulosilyticus (strain DSM 18568 / NBRC 106333 / KACC 11606 / 5516J-15)</name>
    <dbReference type="NCBI Taxonomy" id="1223518"/>
    <lineage>
        <taxon>Bacteria</taxon>
        <taxon>Thermotogati</taxon>
        <taxon>Deinococcota</taxon>
        <taxon>Deinococci</taxon>
        <taxon>Deinococcales</taxon>
        <taxon>Deinococcaceae</taxon>
        <taxon>Deinococcus</taxon>
    </lineage>
</organism>
<feature type="transmembrane region" description="Helical" evidence="1">
    <location>
        <begin position="12"/>
        <end position="32"/>
    </location>
</feature>
<feature type="transmembrane region" description="Helical" evidence="1">
    <location>
        <begin position="598"/>
        <end position="615"/>
    </location>
</feature>
<dbReference type="GO" id="GO:0005886">
    <property type="term" value="C:plasma membrane"/>
    <property type="evidence" value="ECO:0007669"/>
    <property type="project" value="TreeGrafter"/>
</dbReference>
<dbReference type="Gene3D" id="3.30.70.1430">
    <property type="entry name" value="Multidrug efflux transporter AcrB pore domain"/>
    <property type="match status" value="2"/>
</dbReference>
<feature type="transmembrane region" description="Helical" evidence="1">
    <location>
        <begin position="384"/>
        <end position="408"/>
    </location>
</feature>
<dbReference type="PANTHER" id="PTHR32063:SF0">
    <property type="entry name" value="SWARMING MOTILITY PROTEIN SWRC"/>
    <property type="match status" value="1"/>
</dbReference>
<dbReference type="EMBL" id="BJXB01000050">
    <property type="protein sequence ID" value="GEM49972.1"/>
    <property type="molecule type" value="Genomic_DNA"/>
</dbReference>
<sequence length="1094" mass="119233">MRESPIVKFFVNRFVFATAIFGALILVGILSFRGIGVDVLPKFEVPVVAVITTYPGAGPEEVANQVSKPIEDALATLPGIDSLSSVSSENVSQVIVQFDYGKDVDQAAVEVSQRVNSARNSIPSDANAPVVEKFDPTGQPILSVALSAPGKDLLDVSDYAEDTLKLKIQRVDGVTGVTINGAPKRQVQVLMDPAKLANYRLTPSQISQSISANSLNLAAGSSNVQGERITYTLRNTAKTPDDVANIVIDSSRGLRVQDVAVVRDTSAELETYSRVNGEPVITLSVQKGSDANSVAVAEGIREALKELKLPAGYKTTIVSDTTEAIKLQVEDTWKDAFLTIIVVSIVCLVFLGKLNTVFSVVLAIPISILGAIIMFQVLGFTFNIISLLAIIVAVGIVVDDSIVVAENVERYRRMGFDLKDSVLKGASEVTSAVSASTLSLMAVFIPISFLPGIVGQFFQQFGIVLAAAVAVSWAEALFFLTVRMAYFPDPKELTFREALAHTLGPRNFMHGLTTFWKKPFAWVLFIALGALLYQQGPVYLLGLLAFPVIYALLVYVFNIFFEMFNATSSNLHELNNRGFNGLQNVYARMLDGGLRRPWIIIVLGVLTLASIGIVGPKIPFNFTPKSDNSIIIVNFKQPKGSNLFSTNENIRKLENYFLQKPEVKVVETQVGTNGPERASLTVELVKKHERSKDVYGLAEDYRKDVAELYAKNPQVDVKLQIPQGGPQGESDIAYFLKAPTPEMLDARTEKMMEVLRSKAYTTDVRSDLSETTPEQIFVPDREKLVGTGITPFDIASTLKTFNSGSEAGVVRRSGEEYKVVLRADPGVVGNQSALLSLPIYSPVLQQAIPISSLGNFESGRAPARLTRQDQQYGTTIYANLRPGAPGLFQVQSELQKEFKDQKVIDDQVTIEEDGGSAFVGDLASAAPFAFGLALILNFLVIASQFNSFRYPFYILLPIPLALVGAFWFSYWFGTGLDVVSVLGTVLLIGLVTKNAILLLDFVVREARSMDLREALVEAAKLRLRPILMTTITVLVISLPLILGLGEGGELRKPLGVIVLGGVLTGTVLTLFVVPAVFYLFERKRFERGERLIAE</sequence>
<feature type="transmembrane region" description="Helical" evidence="1">
    <location>
        <begin position="1023"/>
        <end position="1042"/>
    </location>
</feature>
<feature type="transmembrane region" description="Helical" evidence="1">
    <location>
        <begin position="429"/>
        <end position="449"/>
    </location>
</feature>
<keyword evidence="1" id="KW-1133">Transmembrane helix</keyword>
<feature type="transmembrane region" description="Helical" evidence="1">
    <location>
        <begin position="333"/>
        <end position="351"/>
    </location>
</feature>
<dbReference type="Proteomes" id="UP000321306">
    <property type="component" value="Unassembled WGS sequence"/>
</dbReference>
<dbReference type="AlphaFoldDB" id="A0A511NB01"/>
<dbReference type="Gene3D" id="3.30.70.1320">
    <property type="entry name" value="Multidrug efflux transporter AcrB pore domain like"/>
    <property type="match status" value="1"/>
</dbReference>
<keyword evidence="1" id="KW-0472">Membrane</keyword>
<proteinExistence type="predicted"/>
<reference evidence="2 3" key="1">
    <citation type="submission" date="2019-07" db="EMBL/GenBank/DDBJ databases">
        <title>Whole genome shotgun sequence of Deinococcus cellulosilyticus NBRC 106333.</title>
        <authorList>
            <person name="Hosoyama A."/>
            <person name="Uohara A."/>
            <person name="Ohji S."/>
            <person name="Ichikawa N."/>
        </authorList>
    </citation>
    <scope>NUCLEOTIDE SEQUENCE [LARGE SCALE GENOMIC DNA]</scope>
    <source>
        <strain evidence="2 3">NBRC 106333</strain>
    </source>
</reference>
<feature type="transmembrane region" description="Helical" evidence="1">
    <location>
        <begin position="978"/>
        <end position="1003"/>
    </location>
</feature>
<dbReference type="InterPro" id="IPR001036">
    <property type="entry name" value="Acrflvin-R"/>
</dbReference>
<dbReference type="GO" id="GO:0042910">
    <property type="term" value="F:xenobiotic transmembrane transporter activity"/>
    <property type="evidence" value="ECO:0007669"/>
    <property type="project" value="TreeGrafter"/>
</dbReference>
<keyword evidence="1" id="KW-0812">Transmembrane</keyword>
<protein>
    <submittedName>
        <fullName evidence="2">Multidrug transporter AcrB</fullName>
    </submittedName>
</protein>
<dbReference type="Gene3D" id="1.20.1640.10">
    <property type="entry name" value="Multidrug efflux transporter AcrB transmembrane domain"/>
    <property type="match status" value="3"/>
</dbReference>
<name>A0A511NB01_DEIC1</name>
<dbReference type="Gene3D" id="3.30.2090.10">
    <property type="entry name" value="Multidrug efflux transporter AcrB TolC docking domain, DN and DC subdomains"/>
    <property type="match status" value="2"/>
</dbReference>
<dbReference type="PANTHER" id="PTHR32063">
    <property type="match status" value="1"/>
</dbReference>
<feature type="transmembrane region" description="Helical" evidence="1">
    <location>
        <begin position="539"/>
        <end position="561"/>
    </location>
</feature>
<dbReference type="Pfam" id="PF00873">
    <property type="entry name" value="ACR_tran"/>
    <property type="match status" value="2"/>
</dbReference>
<feature type="transmembrane region" description="Helical" evidence="1">
    <location>
        <begin position="922"/>
        <end position="940"/>
    </location>
</feature>
<feature type="transmembrane region" description="Helical" evidence="1">
    <location>
        <begin position="358"/>
        <end position="378"/>
    </location>
</feature>
<accession>A0A511NB01</accession>
<evidence type="ECO:0000256" key="1">
    <source>
        <dbReference type="SAM" id="Phobius"/>
    </source>
</evidence>
<dbReference type="OrthoDB" id="9757876at2"/>
<comment type="caution">
    <text evidence="2">The sequence shown here is derived from an EMBL/GenBank/DDBJ whole genome shotgun (WGS) entry which is preliminary data.</text>
</comment>
<evidence type="ECO:0000313" key="3">
    <source>
        <dbReference type="Proteomes" id="UP000321306"/>
    </source>
</evidence>
<keyword evidence="3" id="KW-1185">Reference proteome</keyword>
<dbReference type="RefSeq" id="WP_146891576.1">
    <property type="nucleotide sequence ID" value="NZ_BJXB01000050.1"/>
</dbReference>
<gene>
    <name evidence="2" type="ORF">DC3_56070</name>
</gene>
<dbReference type="SUPFAM" id="SSF82714">
    <property type="entry name" value="Multidrug efflux transporter AcrB TolC docking domain, DN and DC subdomains"/>
    <property type="match status" value="2"/>
</dbReference>